<dbReference type="Proteomes" id="UP000025227">
    <property type="component" value="Unplaced"/>
</dbReference>
<feature type="compositionally biased region" description="Polar residues" evidence="1">
    <location>
        <begin position="99"/>
        <end position="112"/>
    </location>
</feature>
<dbReference type="OrthoDB" id="5824787at2759"/>
<name>A0A7I4Z5C4_HAECO</name>
<proteinExistence type="predicted"/>
<evidence type="ECO:0000313" key="3">
    <source>
        <dbReference type="WBParaSite" id="HCON_00178730-00001"/>
    </source>
</evidence>
<evidence type="ECO:0000256" key="1">
    <source>
        <dbReference type="SAM" id="MobiDB-lite"/>
    </source>
</evidence>
<sequence length="118" mass="13597">MQKNCFLEHATTEVNAHLAMKIDSYESLTTRIGHLRLRRCDSIAVLTIFSAYRPTSFYEEELERLLHESSERKECRLRVSEARTIRWIWLATWTTGNATGARSGKSMINGTTDDTDDI</sequence>
<dbReference type="WBParaSite" id="HCON_00178730-00001">
    <property type="protein sequence ID" value="HCON_00178730-00001"/>
    <property type="gene ID" value="HCON_00178730"/>
</dbReference>
<organism evidence="2 3">
    <name type="scientific">Haemonchus contortus</name>
    <name type="common">Barber pole worm</name>
    <dbReference type="NCBI Taxonomy" id="6289"/>
    <lineage>
        <taxon>Eukaryota</taxon>
        <taxon>Metazoa</taxon>
        <taxon>Ecdysozoa</taxon>
        <taxon>Nematoda</taxon>
        <taxon>Chromadorea</taxon>
        <taxon>Rhabditida</taxon>
        <taxon>Rhabditina</taxon>
        <taxon>Rhabditomorpha</taxon>
        <taxon>Strongyloidea</taxon>
        <taxon>Trichostrongylidae</taxon>
        <taxon>Haemonchus</taxon>
    </lineage>
</organism>
<feature type="region of interest" description="Disordered" evidence="1">
    <location>
        <begin position="99"/>
        <end position="118"/>
    </location>
</feature>
<keyword evidence="2" id="KW-1185">Reference proteome</keyword>
<evidence type="ECO:0000313" key="2">
    <source>
        <dbReference type="Proteomes" id="UP000025227"/>
    </source>
</evidence>
<reference evidence="3" key="1">
    <citation type="submission" date="2020-12" db="UniProtKB">
        <authorList>
            <consortium name="WormBaseParasite"/>
        </authorList>
    </citation>
    <scope>IDENTIFICATION</scope>
    <source>
        <strain evidence="3">MHco3</strain>
    </source>
</reference>
<accession>A0A7I4Z5C4</accession>
<dbReference type="AlphaFoldDB" id="A0A7I4Z5C4"/>
<protein>
    <submittedName>
        <fullName evidence="3">Uncharacterized protein</fullName>
    </submittedName>
</protein>